<organism evidence="2 3">
    <name type="scientific">Portunus trituberculatus</name>
    <name type="common">Swimming crab</name>
    <name type="synonym">Neptunus trituberculatus</name>
    <dbReference type="NCBI Taxonomy" id="210409"/>
    <lineage>
        <taxon>Eukaryota</taxon>
        <taxon>Metazoa</taxon>
        <taxon>Ecdysozoa</taxon>
        <taxon>Arthropoda</taxon>
        <taxon>Crustacea</taxon>
        <taxon>Multicrustacea</taxon>
        <taxon>Malacostraca</taxon>
        <taxon>Eumalacostraca</taxon>
        <taxon>Eucarida</taxon>
        <taxon>Decapoda</taxon>
        <taxon>Pleocyemata</taxon>
        <taxon>Brachyura</taxon>
        <taxon>Eubrachyura</taxon>
        <taxon>Portunoidea</taxon>
        <taxon>Portunidae</taxon>
        <taxon>Portuninae</taxon>
        <taxon>Portunus</taxon>
    </lineage>
</organism>
<comment type="caution">
    <text evidence="2">The sequence shown here is derived from an EMBL/GenBank/DDBJ whole genome shotgun (WGS) entry which is preliminary data.</text>
</comment>
<evidence type="ECO:0000313" key="3">
    <source>
        <dbReference type="Proteomes" id="UP000324222"/>
    </source>
</evidence>
<dbReference type="EMBL" id="VSRR010002059">
    <property type="protein sequence ID" value="MPC29360.1"/>
    <property type="molecule type" value="Genomic_DNA"/>
</dbReference>
<sequence>MQTIVSWHLAFTHLDQRCAPPPRPSGSQASPPRQPMRMRAPLAHQSGANKKRLTNPRTD</sequence>
<dbReference type="AlphaFoldDB" id="A0A5B7E5R8"/>
<protein>
    <submittedName>
        <fullName evidence="2">Uncharacterized protein</fullName>
    </submittedName>
</protein>
<name>A0A5B7E5R8_PORTR</name>
<dbReference type="Proteomes" id="UP000324222">
    <property type="component" value="Unassembled WGS sequence"/>
</dbReference>
<reference evidence="2 3" key="1">
    <citation type="submission" date="2019-05" db="EMBL/GenBank/DDBJ databases">
        <title>Another draft genome of Portunus trituberculatus and its Hox gene families provides insights of decapod evolution.</title>
        <authorList>
            <person name="Jeong J.-H."/>
            <person name="Song I."/>
            <person name="Kim S."/>
            <person name="Choi T."/>
            <person name="Kim D."/>
            <person name="Ryu S."/>
            <person name="Kim W."/>
        </authorList>
    </citation>
    <scope>NUCLEOTIDE SEQUENCE [LARGE SCALE GENOMIC DNA]</scope>
    <source>
        <tissue evidence="2">Muscle</tissue>
    </source>
</reference>
<feature type="region of interest" description="Disordered" evidence="1">
    <location>
        <begin position="15"/>
        <end position="59"/>
    </location>
</feature>
<proteinExistence type="predicted"/>
<gene>
    <name evidence="2" type="ORF">E2C01_022588</name>
</gene>
<keyword evidence="3" id="KW-1185">Reference proteome</keyword>
<accession>A0A5B7E5R8</accession>
<evidence type="ECO:0000313" key="2">
    <source>
        <dbReference type="EMBL" id="MPC29360.1"/>
    </source>
</evidence>
<evidence type="ECO:0000256" key="1">
    <source>
        <dbReference type="SAM" id="MobiDB-lite"/>
    </source>
</evidence>
<feature type="compositionally biased region" description="Basic residues" evidence="1">
    <location>
        <begin position="49"/>
        <end position="59"/>
    </location>
</feature>